<proteinExistence type="predicted"/>
<reference evidence="1" key="2">
    <citation type="submission" date="2017-07" db="EMBL/GenBank/DDBJ databases">
        <title>WGS assembly of Populus trichocarpa.</title>
        <authorList>
            <person name="Tuskan G."/>
            <person name="Difazio S."/>
            <person name="Jansson S."/>
            <person name="Bohlmann J."/>
            <person name="Grigoriev I."/>
            <person name="Hellsten U."/>
            <person name="Putnam N."/>
            <person name="Ralph S."/>
            <person name="Rombauts S."/>
            <person name="Salamov A."/>
            <person name="Schein J."/>
            <person name="Sterck L."/>
            <person name="Aerts A."/>
            <person name="Bhalerao R."/>
            <person name="Bhalerao R."/>
            <person name="Blaudez D."/>
            <person name="Boerjan W."/>
            <person name="Brun A."/>
            <person name="Brunner A."/>
            <person name="Busov V."/>
            <person name="Campbell M."/>
            <person name="Carlson J."/>
            <person name="Chalot M."/>
            <person name="Chapman J."/>
            <person name="Chen G."/>
            <person name="Cooper D."/>
            <person name="Coutinho P."/>
            <person name="Couturier J."/>
            <person name="Covert S."/>
            <person name="Cronk Q."/>
            <person name="Cunningham R."/>
            <person name="Davis J."/>
            <person name="Degroeve S."/>
            <person name="Dejardin A."/>
            <person name="Depamphilis C."/>
            <person name="Detter J."/>
            <person name="Dirks B."/>
            <person name="Dubchak I."/>
            <person name="Duplessis S."/>
            <person name="Ehlting J."/>
            <person name="Ellis B."/>
            <person name="Gendler K."/>
            <person name="Goodstein D."/>
            <person name="Gribskov M."/>
            <person name="Grimwood J."/>
            <person name="Groover A."/>
            <person name="Gunter L."/>
            <person name="Hamberger B."/>
            <person name="Heinze B."/>
            <person name="Helariutta Y."/>
            <person name="Henrissat B."/>
            <person name="Holligan D."/>
            <person name="Holt R."/>
            <person name="Huang W."/>
            <person name="Islam-Faridi N."/>
            <person name="Jones S."/>
            <person name="Jones-Rhoades M."/>
            <person name="Jorgensen R."/>
            <person name="Joshi C."/>
            <person name="Kangasjarvi J."/>
            <person name="Karlsson J."/>
            <person name="Kelleher C."/>
            <person name="Kirkpatrick R."/>
            <person name="Kirst M."/>
            <person name="Kohler A."/>
            <person name="Kalluri U."/>
            <person name="Larimer F."/>
            <person name="Leebens-Mack J."/>
            <person name="Leple J."/>
            <person name="Locascio P."/>
            <person name="Lou Y."/>
            <person name="Lucas S."/>
            <person name="Martin F."/>
            <person name="Montanini B."/>
            <person name="Napoli C."/>
            <person name="Nelson D."/>
            <person name="Nelson C."/>
            <person name="Nieminen K."/>
            <person name="Nilsson O."/>
            <person name="Pereda V."/>
            <person name="Peter G."/>
            <person name="Philippe R."/>
            <person name="Pilate G."/>
            <person name="Poliakov A."/>
            <person name="Razumovskaya J."/>
            <person name="Richardson P."/>
            <person name="Rinaldi C."/>
            <person name="Ritland K."/>
            <person name="Rouze P."/>
            <person name="Ryaboy D."/>
            <person name="Schmutz J."/>
            <person name="Schrader J."/>
            <person name="Segerman B."/>
            <person name="Shin H."/>
            <person name="Siddiqui A."/>
            <person name="Sterky F."/>
            <person name="Terry A."/>
            <person name="Tsai C."/>
            <person name="Uberbacher E."/>
            <person name="Unneberg P."/>
            <person name="Vahala J."/>
            <person name="Wall K."/>
            <person name="Wessler S."/>
            <person name="Yang G."/>
            <person name="Yin T."/>
            <person name="Douglas C."/>
            <person name="Marra M."/>
            <person name="Sandberg G."/>
            <person name="Van De Peer Y."/>
            <person name="Rokhsar D."/>
        </authorList>
    </citation>
    <scope>NUCLEOTIDE SEQUENCE</scope>
    <source>
        <strain evidence="1">Nisqually-1</strain>
    </source>
</reference>
<dbReference type="EMBL" id="KZ623362">
    <property type="protein sequence ID" value="RQO93393.1"/>
    <property type="molecule type" value="Genomic_DNA"/>
</dbReference>
<protein>
    <submittedName>
        <fullName evidence="1">Uncharacterized protein</fullName>
    </submittedName>
</protein>
<sequence>MLAAPGGSALLSPSLPFPAGCEEHHYLQNTKNASNSLLVLFSLDPVPSGLSRLDLLHCRSVSSGHLLLQVAGRWTMELLVCGRWLKETARWLAGRSCYRCGFLRVWPAAVDGDELPPRGEGSVSWAQGATAGLWAQPCVGRS</sequence>
<dbReference type="InParanoid" id="A0A3N7F9M0"/>
<reference evidence="1" key="1">
    <citation type="journal article" date="2006" name="Science">
        <title>The genome of black cottonwood, Populus trichocarpa (Torr. &amp; Gray).</title>
        <authorList>
            <person name="Tuskan G.A."/>
            <person name="Difazio S."/>
            <person name="Jansson S."/>
            <person name="Bohlmann J."/>
            <person name="Grigoriev I."/>
            <person name="Hellsten U."/>
            <person name="Putnam N."/>
            <person name="Ralph S."/>
            <person name="Rombauts S."/>
            <person name="Salamov A."/>
            <person name="Schein J."/>
            <person name="Sterck L."/>
            <person name="Aerts A."/>
            <person name="Bhalerao R.R."/>
            <person name="Bhalerao R.P."/>
            <person name="Blaudez D."/>
            <person name="Boerjan W."/>
            <person name="Brun A."/>
            <person name="Brunner A."/>
            <person name="Busov V."/>
            <person name="Campbell M."/>
            <person name="Carlson J."/>
            <person name="Chalot M."/>
            <person name="Chapman J."/>
            <person name="Chen G.L."/>
            <person name="Cooper D."/>
            <person name="Coutinho P.M."/>
            <person name="Couturier J."/>
            <person name="Covert S."/>
            <person name="Cronk Q."/>
            <person name="Cunningham R."/>
            <person name="Davis J."/>
            <person name="Degroeve S."/>
            <person name="Dejardin A."/>
            <person name="Depamphilis C."/>
            <person name="Detter J."/>
            <person name="Dirks B."/>
            <person name="Dubchak I."/>
            <person name="Duplessis S."/>
            <person name="Ehlting J."/>
            <person name="Ellis B."/>
            <person name="Gendler K."/>
            <person name="Goodstein D."/>
            <person name="Gribskov M."/>
            <person name="Grimwood J."/>
            <person name="Groover A."/>
            <person name="Gunter L."/>
            <person name="Hamberger B."/>
            <person name="Heinze B."/>
            <person name="Helariutta Y."/>
            <person name="Henrissat B."/>
            <person name="Holligan D."/>
            <person name="Holt R."/>
            <person name="Huang W."/>
            <person name="Islam-Faridi N."/>
            <person name="Jones S."/>
            <person name="Jones-Rhoades M."/>
            <person name="Jorgensen R."/>
            <person name="Joshi C."/>
            <person name="Kangasjarvi J."/>
            <person name="Karlsson J."/>
            <person name="Kelleher C."/>
            <person name="Kirkpatrick R."/>
            <person name="Kirst M."/>
            <person name="Kohler A."/>
            <person name="Kalluri U."/>
            <person name="Larimer F."/>
            <person name="Leebens-Mack J."/>
            <person name="Leple J.C."/>
            <person name="Locascio P."/>
            <person name="Lou Y."/>
            <person name="Lucas S."/>
            <person name="Martin F."/>
            <person name="Montanini B."/>
            <person name="Napoli C."/>
            <person name="Nelson D.R."/>
            <person name="Nelson C."/>
            <person name="Nieminen K."/>
            <person name="Nilsson O."/>
            <person name="Pereda V."/>
            <person name="Peter G."/>
            <person name="Philippe R."/>
            <person name="Pilate G."/>
            <person name="Poliakov A."/>
            <person name="Razumovskaya J."/>
            <person name="Richardson P."/>
            <person name="Rinaldi C."/>
            <person name="Ritland K."/>
            <person name="Rouze P."/>
            <person name="Ryaboy D."/>
            <person name="Schmutz J."/>
            <person name="Schrader J."/>
            <person name="Segerman B."/>
            <person name="Shin H."/>
            <person name="Siddiqui A."/>
            <person name="Sterky F."/>
            <person name="Terry A."/>
            <person name="Tsai C.J."/>
            <person name="Uberbacher E."/>
            <person name="Unneberg P."/>
            <person name="Vahala J."/>
            <person name="Wall K."/>
            <person name="Wessler S."/>
            <person name="Yang G."/>
            <person name="Yin T."/>
            <person name="Douglas C."/>
            <person name="Marra M."/>
            <person name="Sandberg G."/>
            <person name="Van de Peer Y."/>
            <person name="Rokhsar D."/>
        </authorList>
    </citation>
    <scope>NUCLEOTIDE SEQUENCE [LARGE SCALE GENOMIC DNA]</scope>
    <source>
        <strain evidence="1">Nisqually-1</strain>
    </source>
</reference>
<dbReference type="AlphaFoldDB" id="A0A3N7F9M0"/>
<name>A0A3N7F9M0_POPTR</name>
<organism evidence="1">
    <name type="scientific">Populus trichocarpa</name>
    <name type="common">Western balsam poplar</name>
    <name type="synonym">Populus balsamifera subsp. trichocarpa</name>
    <dbReference type="NCBI Taxonomy" id="3694"/>
    <lineage>
        <taxon>Eukaryota</taxon>
        <taxon>Viridiplantae</taxon>
        <taxon>Streptophyta</taxon>
        <taxon>Embryophyta</taxon>
        <taxon>Tracheophyta</taxon>
        <taxon>Spermatophyta</taxon>
        <taxon>Magnoliopsida</taxon>
        <taxon>eudicotyledons</taxon>
        <taxon>Gunneridae</taxon>
        <taxon>Pentapetalae</taxon>
        <taxon>rosids</taxon>
        <taxon>fabids</taxon>
        <taxon>Malpighiales</taxon>
        <taxon>Salicaceae</taxon>
        <taxon>Saliceae</taxon>
        <taxon>Populus</taxon>
    </lineage>
</organism>
<gene>
    <name evidence="1" type="ORF">POPTR_T051500</name>
</gene>
<accession>A0A3N7F9M0</accession>
<evidence type="ECO:0000313" key="1">
    <source>
        <dbReference type="EMBL" id="RQO93393.1"/>
    </source>
</evidence>